<proteinExistence type="predicted"/>
<dbReference type="Proteomes" id="UP000789860">
    <property type="component" value="Unassembled WGS sequence"/>
</dbReference>
<feature type="non-terminal residue" evidence="1">
    <location>
        <position position="1"/>
    </location>
</feature>
<name>A0ACA9LTM7_9GLOM</name>
<evidence type="ECO:0000313" key="1">
    <source>
        <dbReference type="EMBL" id="CAG8549821.1"/>
    </source>
</evidence>
<comment type="caution">
    <text evidence="1">The sequence shown here is derived from an EMBL/GenBank/DDBJ whole genome shotgun (WGS) entry which is preliminary data.</text>
</comment>
<evidence type="ECO:0000313" key="2">
    <source>
        <dbReference type="Proteomes" id="UP000789860"/>
    </source>
</evidence>
<keyword evidence="2" id="KW-1185">Reference proteome</keyword>
<dbReference type="EMBL" id="CAJVPM010007889">
    <property type="protein sequence ID" value="CAG8549821.1"/>
    <property type="molecule type" value="Genomic_DNA"/>
</dbReference>
<accession>A0ACA9LTM7</accession>
<reference evidence="1" key="1">
    <citation type="submission" date="2021-06" db="EMBL/GenBank/DDBJ databases">
        <authorList>
            <person name="Kallberg Y."/>
            <person name="Tangrot J."/>
            <person name="Rosling A."/>
        </authorList>
    </citation>
    <scope>NUCLEOTIDE SEQUENCE</scope>
    <source>
        <strain evidence="1">AU212A</strain>
    </source>
</reference>
<sequence length="39" mass="4233">SKDLTFSCNNSSFLTVPARVRFDREEVIAAGVDNSSSIV</sequence>
<organism evidence="1 2">
    <name type="scientific">Scutellospora calospora</name>
    <dbReference type="NCBI Taxonomy" id="85575"/>
    <lineage>
        <taxon>Eukaryota</taxon>
        <taxon>Fungi</taxon>
        <taxon>Fungi incertae sedis</taxon>
        <taxon>Mucoromycota</taxon>
        <taxon>Glomeromycotina</taxon>
        <taxon>Glomeromycetes</taxon>
        <taxon>Diversisporales</taxon>
        <taxon>Gigasporaceae</taxon>
        <taxon>Scutellospora</taxon>
    </lineage>
</organism>
<gene>
    <name evidence="1" type="ORF">SCALOS_LOCUS5138</name>
</gene>
<protein>
    <submittedName>
        <fullName evidence="1">9181_t:CDS:1</fullName>
    </submittedName>
</protein>